<accession>A0A4Z2ILU4</accession>
<evidence type="ECO:0000313" key="3">
    <source>
        <dbReference type="Proteomes" id="UP000314294"/>
    </source>
</evidence>
<comment type="caution">
    <text evidence="2">The sequence shown here is derived from an EMBL/GenBank/DDBJ whole genome shotgun (WGS) entry which is preliminary data.</text>
</comment>
<feature type="region of interest" description="Disordered" evidence="1">
    <location>
        <begin position="168"/>
        <end position="209"/>
    </location>
</feature>
<protein>
    <submittedName>
        <fullName evidence="2">Uncharacterized protein</fullName>
    </submittedName>
</protein>
<reference evidence="2 3" key="1">
    <citation type="submission" date="2019-03" db="EMBL/GenBank/DDBJ databases">
        <title>First draft genome of Liparis tanakae, snailfish: a comprehensive survey of snailfish specific genes.</title>
        <authorList>
            <person name="Kim W."/>
            <person name="Song I."/>
            <person name="Jeong J.-H."/>
            <person name="Kim D."/>
            <person name="Kim S."/>
            <person name="Ryu S."/>
            <person name="Song J.Y."/>
            <person name="Lee S.K."/>
        </authorList>
    </citation>
    <scope>NUCLEOTIDE SEQUENCE [LARGE SCALE GENOMIC DNA]</scope>
    <source>
        <tissue evidence="2">Muscle</tissue>
    </source>
</reference>
<name>A0A4Z2ILU4_9TELE</name>
<evidence type="ECO:0000313" key="2">
    <source>
        <dbReference type="EMBL" id="TNN78737.1"/>
    </source>
</evidence>
<gene>
    <name evidence="2" type="ORF">EYF80_010907</name>
</gene>
<organism evidence="2 3">
    <name type="scientific">Liparis tanakae</name>
    <name type="common">Tanaka's snailfish</name>
    <dbReference type="NCBI Taxonomy" id="230148"/>
    <lineage>
        <taxon>Eukaryota</taxon>
        <taxon>Metazoa</taxon>
        <taxon>Chordata</taxon>
        <taxon>Craniata</taxon>
        <taxon>Vertebrata</taxon>
        <taxon>Euteleostomi</taxon>
        <taxon>Actinopterygii</taxon>
        <taxon>Neopterygii</taxon>
        <taxon>Teleostei</taxon>
        <taxon>Neoteleostei</taxon>
        <taxon>Acanthomorphata</taxon>
        <taxon>Eupercaria</taxon>
        <taxon>Perciformes</taxon>
        <taxon>Cottioidei</taxon>
        <taxon>Cottales</taxon>
        <taxon>Liparidae</taxon>
        <taxon>Liparis</taxon>
    </lineage>
</organism>
<dbReference type="EMBL" id="SRLO01000070">
    <property type="protein sequence ID" value="TNN78737.1"/>
    <property type="molecule type" value="Genomic_DNA"/>
</dbReference>
<feature type="compositionally biased region" description="Low complexity" evidence="1">
    <location>
        <begin position="168"/>
        <end position="181"/>
    </location>
</feature>
<dbReference type="AlphaFoldDB" id="A0A4Z2ILU4"/>
<proteinExistence type="predicted"/>
<keyword evidence="3" id="KW-1185">Reference proteome</keyword>
<evidence type="ECO:0000256" key="1">
    <source>
        <dbReference type="SAM" id="MobiDB-lite"/>
    </source>
</evidence>
<dbReference type="Proteomes" id="UP000314294">
    <property type="component" value="Unassembled WGS sequence"/>
</dbReference>
<sequence>MDPTCASTDMRDLDDAQSVLRTDAAATAGRPLVDEGLDGGEKSGILGGRVFASPGLTDVSVSHHTLGSAPQVLPHVRHQLVDPLHRKRDVVLIERHDVVSLLKVTGQVLQDTTCLTGQDPCQSLPLTDLSQSTLLDSSRSGSVTTRPGTIFLKESKSSRDILEKGRLSGAAAGDGSDPSAPECSFRQQTPDCREGAGRKGPQRSTGGRPAVVADEKVLWGLRCRRAVLSLNVLWNNPTMTGAQAQTGCSKDRRNH</sequence>